<keyword evidence="1" id="KW-0732">Signal</keyword>
<protein>
    <submittedName>
        <fullName evidence="2">Uncharacterized protein</fullName>
    </submittedName>
</protein>
<feature type="signal peptide" evidence="1">
    <location>
        <begin position="1"/>
        <end position="18"/>
    </location>
</feature>
<proteinExistence type="predicted"/>
<reference evidence="2" key="2">
    <citation type="journal article" date="2015" name="Data Brief">
        <title>Shoot transcriptome of the giant reed, Arundo donax.</title>
        <authorList>
            <person name="Barrero R.A."/>
            <person name="Guerrero F.D."/>
            <person name="Moolhuijzen P."/>
            <person name="Goolsby J.A."/>
            <person name="Tidwell J."/>
            <person name="Bellgard S.E."/>
            <person name="Bellgard M.I."/>
        </authorList>
    </citation>
    <scope>NUCLEOTIDE SEQUENCE</scope>
    <source>
        <tissue evidence="2">Shoot tissue taken approximately 20 cm above the soil surface</tissue>
    </source>
</reference>
<evidence type="ECO:0000313" key="2">
    <source>
        <dbReference type="EMBL" id="JAE17162.1"/>
    </source>
</evidence>
<feature type="chain" id="PRO_5002064841" evidence="1">
    <location>
        <begin position="19"/>
        <end position="61"/>
    </location>
</feature>
<name>A0A0A9FY34_ARUDO</name>
<accession>A0A0A9FY34</accession>
<organism evidence="2">
    <name type="scientific">Arundo donax</name>
    <name type="common">Giant reed</name>
    <name type="synonym">Donax arundinaceus</name>
    <dbReference type="NCBI Taxonomy" id="35708"/>
    <lineage>
        <taxon>Eukaryota</taxon>
        <taxon>Viridiplantae</taxon>
        <taxon>Streptophyta</taxon>
        <taxon>Embryophyta</taxon>
        <taxon>Tracheophyta</taxon>
        <taxon>Spermatophyta</taxon>
        <taxon>Magnoliopsida</taxon>
        <taxon>Liliopsida</taxon>
        <taxon>Poales</taxon>
        <taxon>Poaceae</taxon>
        <taxon>PACMAD clade</taxon>
        <taxon>Arundinoideae</taxon>
        <taxon>Arundineae</taxon>
        <taxon>Arundo</taxon>
    </lineage>
</organism>
<sequence>MNLLLNFLMSLLLIKAWSYSNQLLPFLLLINAVCAPFSNMYKKKNRCCYKWPSDDCLYLLH</sequence>
<dbReference type="AlphaFoldDB" id="A0A0A9FY34"/>
<dbReference type="EMBL" id="GBRH01180734">
    <property type="protein sequence ID" value="JAE17162.1"/>
    <property type="molecule type" value="Transcribed_RNA"/>
</dbReference>
<evidence type="ECO:0000256" key="1">
    <source>
        <dbReference type="SAM" id="SignalP"/>
    </source>
</evidence>
<reference evidence="2" key="1">
    <citation type="submission" date="2014-09" db="EMBL/GenBank/DDBJ databases">
        <authorList>
            <person name="Magalhaes I.L.F."/>
            <person name="Oliveira U."/>
            <person name="Santos F.R."/>
            <person name="Vidigal T.H.D.A."/>
            <person name="Brescovit A.D."/>
            <person name="Santos A.J."/>
        </authorList>
    </citation>
    <scope>NUCLEOTIDE SEQUENCE</scope>
    <source>
        <tissue evidence="2">Shoot tissue taken approximately 20 cm above the soil surface</tissue>
    </source>
</reference>